<dbReference type="STRING" id="1005928.SAMN04487859_10914"/>
<dbReference type="GO" id="GO:0016491">
    <property type="term" value="F:oxidoreductase activity"/>
    <property type="evidence" value="ECO:0007669"/>
    <property type="project" value="InterPro"/>
</dbReference>
<reference evidence="4" key="1">
    <citation type="submission" date="2016-10" db="EMBL/GenBank/DDBJ databases">
        <authorList>
            <person name="Varghese N."/>
            <person name="Submissions S."/>
        </authorList>
    </citation>
    <scope>NUCLEOTIDE SEQUENCE [LARGE SCALE GENOMIC DNA]</scope>
    <source>
        <strain evidence="4">DSM 28463</strain>
    </source>
</reference>
<protein>
    <submittedName>
        <fullName evidence="3">Monoamine oxidase</fullName>
    </submittedName>
</protein>
<proteinExistence type="inferred from homology"/>
<dbReference type="InterPro" id="IPR050703">
    <property type="entry name" value="Flavin_MAO"/>
</dbReference>
<accession>A0A1I5BYD6</accession>
<evidence type="ECO:0000259" key="2">
    <source>
        <dbReference type="Pfam" id="PF01593"/>
    </source>
</evidence>
<dbReference type="PANTHER" id="PTHR43563">
    <property type="entry name" value="AMINE OXIDASE"/>
    <property type="match status" value="1"/>
</dbReference>
<evidence type="ECO:0000313" key="3">
    <source>
        <dbReference type="EMBL" id="SFN79632.1"/>
    </source>
</evidence>
<dbReference type="InterPro" id="IPR036188">
    <property type="entry name" value="FAD/NAD-bd_sf"/>
</dbReference>
<keyword evidence="4" id="KW-1185">Reference proteome</keyword>
<dbReference type="Gene3D" id="3.50.50.60">
    <property type="entry name" value="FAD/NAD(P)-binding domain"/>
    <property type="match status" value="2"/>
</dbReference>
<dbReference type="SUPFAM" id="SSF54373">
    <property type="entry name" value="FAD-linked reductases, C-terminal domain"/>
    <property type="match status" value="1"/>
</dbReference>
<gene>
    <name evidence="3" type="ORF">SAMN04487859_10914</name>
</gene>
<dbReference type="RefSeq" id="WP_092837415.1">
    <property type="nucleotide sequence ID" value="NZ_FOVP01000009.1"/>
</dbReference>
<dbReference type="Pfam" id="PF01593">
    <property type="entry name" value="Amino_oxidase"/>
    <property type="match status" value="1"/>
</dbReference>
<evidence type="ECO:0000313" key="4">
    <source>
        <dbReference type="Proteomes" id="UP000198599"/>
    </source>
</evidence>
<dbReference type="OrthoDB" id="337830at2"/>
<name>A0A1I5BYD6_9RHOB</name>
<dbReference type="InterPro" id="IPR002937">
    <property type="entry name" value="Amino_oxidase"/>
</dbReference>
<dbReference type="PANTHER" id="PTHR43563:SF14">
    <property type="entry name" value="AMINE OXIDASE"/>
    <property type="match status" value="1"/>
</dbReference>
<organism evidence="3 4">
    <name type="scientific">Roseovarius lutimaris</name>
    <dbReference type="NCBI Taxonomy" id="1005928"/>
    <lineage>
        <taxon>Bacteria</taxon>
        <taxon>Pseudomonadati</taxon>
        <taxon>Pseudomonadota</taxon>
        <taxon>Alphaproteobacteria</taxon>
        <taxon>Rhodobacterales</taxon>
        <taxon>Roseobacteraceae</taxon>
        <taxon>Roseovarius</taxon>
    </lineage>
</organism>
<dbReference type="SUPFAM" id="SSF51905">
    <property type="entry name" value="FAD/NAD(P)-binding domain"/>
    <property type="match status" value="1"/>
</dbReference>
<evidence type="ECO:0000256" key="1">
    <source>
        <dbReference type="ARBA" id="ARBA00005995"/>
    </source>
</evidence>
<dbReference type="Pfam" id="PF13450">
    <property type="entry name" value="NAD_binding_8"/>
    <property type="match status" value="1"/>
</dbReference>
<sequence>MARDRDSDVLVIGAGIAGLTAALCLQEGGARVVVLEGGAEIGGRVQAVRGDDGAVLGDLGPTWVWPRWQPAVARWMGRLALAPFAQHDAGDGILDGFGGPPRRQHLIGQDGISRLVGGPSAIVDALAAKLRPETIQTGATVVRVEAGNGALRVTTAAGQSLGARQVILATPLRGTLEKVEIMGLPVALESAMRAAPTWMAQQAKAVAIYPRAFWRETGLSGRMASRSGPLAELHDHTPASAEVGALFGFVGIGATERAADPEGVRGAILDQLVRCFGPEAGAPSELVIKDWAQEPLICSTLDLATPPEHPGIGPETLRAGHLGGRLWFAVSESADQSPGLIDGAFSAGEMTAQRVLTTL</sequence>
<dbReference type="EMBL" id="FOVP01000009">
    <property type="protein sequence ID" value="SFN79632.1"/>
    <property type="molecule type" value="Genomic_DNA"/>
</dbReference>
<dbReference type="Proteomes" id="UP000198599">
    <property type="component" value="Unassembled WGS sequence"/>
</dbReference>
<comment type="similarity">
    <text evidence="1">Belongs to the flavin monoamine oxidase family.</text>
</comment>
<dbReference type="AlphaFoldDB" id="A0A1I5BYD6"/>
<feature type="domain" description="Amine oxidase" evidence="2">
    <location>
        <begin position="109"/>
        <end position="356"/>
    </location>
</feature>